<feature type="region of interest" description="Disordered" evidence="1">
    <location>
        <begin position="27"/>
        <end position="48"/>
    </location>
</feature>
<evidence type="ECO:0000256" key="1">
    <source>
        <dbReference type="SAM" id="MobiDB-lite"/>
    </source>
</evidence>
<dbReference type="EMBL" id="JAAAMG010000007">
    <property type="protein sequence ID" value="NDW04982.1"/>
    <property type="molecule type" value="Genomic_DNA"/>
</dbReference>
<name>A0A6N9T325_9HYPH</name>
<dbReference type="AlphaFoldDB" id="A0A6N9T325"/>
<gene>
    <name evidence="2" type="ORF">GTK09_11120</name>
</gene>
<dbReference type="RefSeq" id="WP_163463224.1">
    <property type="nucleotide sequence ID" value="NZ_JAAAMG010000007.1"/>
</dbReference>
<organism evidence="2 3">
    <name type="scientific">Jiella pacifica</name>
    <dbReference type="NCBI Taxonomy" id="2696469"/>
    <lineage>
        <taxon>Bacteria</taxon>
        <taxon>Pseudomonadati</taxon>
        <taxon>Pseudomonadota</taxon>
        <taxon>Alphaproteobacteria</taxon>
        <taxon>Hyphomicrobiales</taxon>
        <taxon>Aurantimonadaceae</taxon>
        <taxon>Jiella</taxon>
    </lineage>
</organism>
<protein>
    <submittedName>
        <fullName evidence="2">Uncharacterized protein</fullName>
    </submittedName>
</protein>
<dbReference type="Proteomes" id="UP000469011">
    <property type="component" value="Unassembled WGS sequence"/>
</dbReference>
<proteinExistence type="predicted"/>
<keyword evidence="3" id="KW-1185">Reference proteome</keyword>
<reference evidence="2 3" key="1">
    <citation type="submission" date="2020-01" db="EMBL/GenBank/DDBJ databases">
        <title>Jiella pacifica sp. nov.</title>
        <authorList>
            <person name="Xue Z."/>
            <person name="Zhu S."/>
            <person name="Chen J."/>
            <person name="Yang J."/>
        </authorList>
    </citation>
    <scope>NUCLEOTIDE SEQUENCE [LARGE SCALE GENOMIC DNA]</scope>
    <source>
        <strain evidence="2 3">40Bstr34</strain>
    </source>
</reference>
<evidence type="ECO:0000313" key="2">
    <source>
        <dbReference type="EMBL" id="NDW04982.1"/>
    </source>
</evidence>
<sequence>MREVGIPAVEGRIDDYPHLFSGASHLQESDGFTIPSNRIDPSVSGKSL</sequence>
<accession>A0A6N9T325</accession>
<comment type="caution">
    <text evidence="2">The sequence shown here is derived from an EMBL/GenBank/DDBJ whole genome shotgun (WGS) entry which is preliminary data.</text>
</comment>
<evidence type="ECO:0000313" key="3">
    <source>
        <dbReference type="Proteomes" id="UP000469011"/>
    </source>
</evidence>